<proteinExistence type="predicted"/>
<organism evidence="2 3">
    <name type="scientific">Balneicella halophila</name>
    <dbReference type="NCBI Taxonomy" id="1537566"/>
    <lineage>
        <taxon>Bacteria</taxon>
        <taxon>Pseudomonadati</taxon>
        <taxon>Bacteroidota</taxon>
        <taxon>Bacteroidia</taxon>
        <taxon>Bacteroidales</taxon>
        <taxon>Balneicellaceae</taxon>
        <taxon>Balneicella</taxon>
    </lineage>
</organism>
<accession>A0A7L4USX3</accession>
<dbReference type="EMBL" id="QENZ01000003">
    <property type="protein sequence ID" value="PVX52357.1"/>
    <property type="molecule type" value="Genomic_DNA"/>
</dbReference>
<reference evidence="2 3" key="1">
    <citation type="submission" date="2018-05" db="EMBL/GenBank/DDBJ databases">
        <title>Genomic Encyclopedia of Type Strains, Phase IV (KMG-IV): sequencing the most valuable type-strain genomes for metagenomic binning, comparative biology and taxonomic classification.</title>
        <authorList>
            <person name="Goeker M."/>
        </authorList>
    </citation>
    <scope>NUCLEOTIDE SEQUENCE [LARGE SCALE GENOMIC DNA]</scope>
    <source>
        <strain evidence="2 3">DSM 28579</strain>
    </source>
</reference>
<dbReference type="RefSeq" id="WP_116495895.1">
    <property type="nucleotide sequence ID" value="NZ_QENZ01000003.1"/>
</dbReference>
<dbReference type="AlphaFoldDB" id="A0A7L4USX3"/>
<evidence type="ECO:0000259" key="1">
    <source>
        <dbReference type="Pfam" id="PF13568"/>
    </source>
</evidence>
<feature type="domain" description="Outer membrane protein beta-barrel" evidence="1">
    <location>
        <begin position="43"/>
        <end position="224"/>
    </location>
</feature>
<protein>
    <recommendedName>
        <fullName evidence="1">Outer membrane protein beta-barrel domain-containing protein</fullName>
    </recommendedName>
</protein>
<evidence type="ECO:0000313" key="3">
    <source>
        <dbReference type="Proteomes" id="UP000251835"/>
    </source>
</evidence>
<gene>
    <name evidence="2" type="ORF">C7377_0671</name>
</gene>
<sequence>MNRAIQYIIIIGLIVCFSTNDMLAQRYKSSSAINYSRVDNTVLHYGYSIGFGVFDYRITNVQYGREYGFLAEPVSFSPAFRLGVIGEWNITNYVSLRSIPGLYFGKRTVTFVREEGEADSWNPMDNLGYPLRKEAEVKSVYADIPLLIKYRGVRINNYNFYLVAGASYHMDLTPHDELKPEKNRIIRTNRHDVALEFGGGMDFYMRYFKLGAELRISIGLIDVMNHDLVEDMPNFHAYTRTIGSMKSTLVTLSFNFE</sequence>
<name>A0A7L4USX3_BALHA</name>
<dbReference type="Pfam" id="PF13568">
    <property type="entry name" value="OMP_b-brl_2"/>
    <property type="match status" value="1"/>
</dbReference>
<dbReference type="Proteomes" id="UP000251835">
    <property type="component" value="Unassembled WGS sequence"/>
</dbReference>
<dbReference type="InterPro" id="IPR025665">
    <property type="entry name" value="Beta-barrel_OMP_2"/>
</dbReference>
<keyword evidence="3" id="KW-1185">Reference proteome</keyword>
<comment type="caution">
    <text evidence="2">The sequence shown here is derived from an EMBL/GenBank/DDBJ whole genome shotgun (WGS) entry which is preliminary data.</text>
</comment>
<dbReference type="OrthoDB" id="1467485at2"/>
<evidence type="ECO:0000313" key="2">
    <source>
        <dbReference type="EMBL" id="PVX52357.1"/>
    </source>
</evidence>